<dbReference type="EMBL" id="KL198059">
    <property type="protein sequence ID" value="KDQ11294.1"/>
    <property type="molecule type" value="Genomic_DNA"/>
</dbReference>
<proteinExistence type="predicted"/>
<name>A0A067M6W9_BOTB1</name>
<reference evidence="2" key="1">
    <citation type="journal article" date="2014" name="Proc. Natl. Acad. Sci. U.S.A.">
        <title>Extensive sampling of basidiomycete genomes demonstrates inadequacy of the white-rot/brown-rot paradigm for wood decay fungi.</title>
        <authorList>
            <person name="Riley R."/>
            <person name="Salamov A.A."/>
            <person name="Brown D.W."/>
            <person name="Nagy L.G."/>
            <person name="Floudas D."/>
            <person name="Held B.W."/>
            <person name="Levasseur A."/>
            <person name="Lombard V."/>
            <person name="Morin E."/>
            <person name="Otillar R."/>
            <person name="Lindquist E.A."/>
            <person name="Sun H."/>
            <person name="LaButti K.M."/>
            <person name="Schmutz J."/>
            <person name="Jabbour D."/>
            <person name="Luo H."/>
            <person name="Baker S.E."/>
            <person name="Pisabarro A.G."/>
            <person name="Walton J.D."/>
            <person name="Blanchette R.A."/>
            <person name="Henrissat B."/>
            <person name="Martin F."/>
            <person name="Cullen D."/>
            <person name="Hibbett D.S."/>
            <person name="Grigoriev I.V."/>
        </authorList>
    </citation>
    <scope>NUCLEOTIDE SEQUENCE [LARGE SCALE GENOMIC DNA]</scope>
    <source>
        <strain evidence="2">FD-172 SS1</strain>
    </source>
</reference>
<dbReference type="AlphaFoldDB" id="A0A067M6W9"/>
<protein>
    <submittedName>
        <fullName evidence="1">Uncharacterized protein</fullName>
    </submittedName>
</protein>
<organism evidence="1 2">
    <name type="scientific">Botryobasidium botryosum (strain FD-172 SS1)</name>
    <dbReference type="NCBI Taxonomy" id="930990"/>
    <lineage>
        <taxon>Eukaryota</taxon>
        <taxon>Fungi</taxon>
        <taxon>Dikarya</taxon>
        <taxon>Basidiomycota</taxon>
        <taxon>Agaricomycotina</taxon>
        <taxon>Agaricomycetes</taxon>
        <taxon>Cantharellales</taxon>
        <taxon>Botryobasidiaceae</taxon>
        <taxon>Botryobasidium</taxon>
    </lineage>
</organism>
<sequence length="213" mass="23173">MAAGSAELDDYGKYGTLFMGVDIPGLRTSFFQTEVPLPLRPTFQDIIDSILAEPKCTTLAMCINRGYCEGLLLGMSRCVIKVEGDSDYWRSEFGYGGVDCLSSSDTQPFTHATLQAFPGPHLDALLDRYGAPRTCRVYTVYISVPNTSNGPAPQCTPTAISTPSTNSTNLEGGLSDAQRIFLSDHFPDDQKLLDDLALHRLQDTSAHACLSYS</sequence>
<dbReference type="Proteomes" id="UP000027195">
    <property type="component" value="Unassembled WGS sequence"/>
</dbReference>
<evidence type="ECO:0000313" key="1">
    <source>
        <dbReference type="EMBL" id="KDQ11294.1"/>
    </source>
</evidence>
<keyword evidence="2" id="KW-1185">Reference proteome</keyword>
<gene>
    <name evidence="1" type="ORF">BOTBODRAFT_177339</name>
</gene>
<accession>A0A067M6W9</accession>
<dbReference type="InParanoid" id="A0A067M6W9"/>
<dbReference type="HOGENOM" id="CLU_1294192_0_0_1"/>
<evidence type="ECO:0000313" key="2">
    <source>
        <dbReference type="Proteomes" id="UP000027195"/>
    </source>
</evidence>